<dbReference type="EMBL" id="CP087164">
    <property type="protein sequence ID" value="UGS35595.1"/>
    <property type="molecule type" value="Genomic_DNA"/>
</dbReference>
<dbReference type="RefSeq" id="WP_259315278.1">
    <property type="nucleotide sequence ID" value="NZ_CP087164.1"/>
</dbReference>
<proteinExistence type="inferred from homology"/>
<comment type="subcellular location">
    <subcellularLocation>
        <location evidence="1">Cell envelope</location>
    </subcellularLocation>
</comment>
<dbReference type="AlphaFoldDB" id="A0A9E7BZP5"/>
<dbReference type="InterPro" id="IPR028082">
    <property type="entry name" value="Peripla_BP_I"/>
</dbReference>
<dbReference type="InterPro" id="IPR025997">
    <property type="entry name" value="SBP_2_dom"/>
</dbReference>
<keyword evidence="7" id="KW-1185">Reference proteome</keyword>
<evidence type="ECO:0000256" key="2">
    <source>
        <dbReference type="ARBA" id="ARBA00007639"/>
    </source>
</evidence>
<accession>A0A9E7BZP5</accession>
<evidence type="ECO:0000256" key="1">
    <source>
        <dbReference type="ARBA" id="ARBA00004196"/>
    </source>
</evidence>
<organism evidence="6 7">
    <name type="scientific">Capillimicrobium parvum</name>
    <dbReference type="NCBI Taxonomy" id="2884022"/>
    <lineage>
        <taxon>Bacteria</taxon>
        <taxon>Bacillati</taxon>
        <taxon>Actinomycetota</taxon>
        <taxon>Thermoleophilia</taxon>
        <taxon>Solirubrobacterales</taxon>
        <taxon>Capillimicrobiaceae</taxon>
        <taxon>Capillimicrobium</taxon>
    </lineage>
</organism>
<reference evidence="6" key="1">
    <citation type="journal article" date="2022" name="Int. J. Syst. Evol. Microbiol.">
        <title>Pseudomonas aegrilactucae sp. nov. and Pseudomonas morbosilactucae sp. nov., pathogens causing bacterial rot of lettuce in Japan.</title>
        <authorList>
            <person name="Sawada H."/>
            <person name="Fujikawa T."/>
            <person name="Satou M."/>
        </authorList>
    </citation>
    <scope>NUCLEOTIDE SEQUENCE</scope>
    <source>
        <strain evidence="6">0166_1</strain>
    </source>
</reference>
<keyword evidence="3 4" id="KW-0732">Signal</keyword>
<feature type="signal peptide" evidence="4">
    <location>
        <begin position="1"/>
        <end position="21"/>
    </location>
</feature>
<comment type="similarity">
    <text evidence="2">Belongs to the bacterial solute-binding protein 2 family.</text>
</comment>
<dbReference type="Proteomes" id="UP001162834">
    <property type="component" value="Chromosome"/>
</dbReference>
<evidence type="ECO:0000256" key="4">
    <source>
        <dbReference type="SAM" id="SignalP"/>
    </source>
</evidence>
<dbReference type="GO" id="GO:0030246">
    <property type="term" value="F:carbohydrate binding"/>
    <property type="evidence" value="ECO:0007669"/>
    <property type="project" value="UniProtKB-ARBA"/>
</dbReference>
<name>A0A9E7BZP5_9ACTN</name>
<gene>
    <name evidence="6" type="ORF">DSM104329_01988</name>
</gene>
<evidence type="ECO:0000313" key="6">
    <source>
        <dbReference type="EMBL" id="UGS35595.1"/>
    </source>
</evidence>
<evidence type="ECO:0000259" key="5">
    <source>
        <dbReference type="Pfam" id="PF13407"/>
    </source>
</evidence>
<feature type="chain" id="PRO_5039547262" description="Periplasmic binding protein domain-containing protein" evidence="4">
    <location>
        <begin position="22"/>
        <end position="429"/>
    </location>
</feature>
<dbReference type="PROSITE" id="PS51257">
    <property type="entry name" value="PROKAR_LIPOPROTEIN"/>
    <property type="match status" value="1"/>
</dbReference>
<feature type="domain" description="Periplasmic binding protein" evidence="5">
    <location>
        <begin position="110"/>
        <end position="368"/>
    </location>
</feature>
<dbReference type="SUPFAM" id="SSF53822">
    <property type="entry name" value="Periplasmic binding protein-like I"/>
    <property type="match status" value="1"/>
</dbReference>
<dbReference type="GO" id="GO:0030313">
    <property type="term" value="C:cell envelope"/>
    <property type="evidence" value="ECO:0007669"/>
    <property type="project" value="UniProtKB-SubCell"/>
</dbReference>
<dbReference type="PANTHER" id="PTHR46847">
    <property type="entry name" value="D-ALLOSE-BINDING PERIPLASMIC PROTEIN-RELATED"/>
    <property type="match status" value="1"/>
</dbReference>
<evidence type="ECO:0000313" key="7">
    <source>
        <dbReference type="Proteomes" id="UP001162834"/>
    </source>
</evidence>
<sequence>MPLRRSASVLAAGVTLSLAVAACGGGSGGTTSGGAGTETNGASTSTAFKVPTSGCGSFATPLPTDPVVAQFSGEQKQAIAGYTNYPDATLKIVESAWRNWKPTHAPPYTVAISWGQLVSDFNVQATRIMEERLRKDPDVGDVIVKNTGNNLDVAQQLQQYNQIVQQKPDVILLQTPSADSFIGPIDKAAAQGIPTVTLLTPVNSANAVNVDGNTYQGAGWAASFVAQKLGGKGNVLQVNALSGSGPDLSSLAAWKEVYKNCPGLKSVGDVYGGFSDNLAKSETLKFLATHPQKIDAALEVAVMAPGVMKAFQQTGRPMPIVPDIGLSKGSLGYWNQNKADYRDVATSLPPLPAASATAEVALRMLHGQGVRYNAIIGEQPLVDDTNLADWVEPSWNLNTPGAALGSRDSFLPSSFLATFFDRPADLATK</sequence>
<protein>
    <recommendedName>
        <fullName evidence="5">Periplasmic binding protein domain-containing protein</fullName>
    </recommendedName>
</protein>
<dbReference type="PANTHER" id="PTHR46847:SF1">
    <property type="entry name" value="D-ALLOSE-BINDING PERIPLASMIC PROTEIN-RELATED"/>
    <property type="match status" value="1"/>
</dbReference>
<dbReference type="Gene3D" id="3.40.50.2300">
    <property type="match status" value="2"/>
</dbReference>
<dbReference type="KEGG" id="sbae:DSM104329_01988"/>
<evidence type="ECO:0000256" key="3">
    <source>
        <dbReference type="ARBA" id="ARBA00022729"/>
    </source>
</evidence>
<dbReference type="Pfam" id="PF13407">
    <property type="entry name" value="Peripla_BP_4"/>
    <property type="match status" value="1"/>
</dbReference>